<sequence>MAKQRARERVIESRVFEENLSACCFMDERVVFPLVQLLSDLSTSVQPRFCFRTGEASAQRYCKLTLGRKWAAHRQNLWNEFYDPTKTKNEIISNVPTGIDRTQWAHFVTYRLKPETLFLESGQLPSRGKLYIETHKRKDGSFVNDAVKAIAVSYTII</sequence>
<comment type="caution">
    <text evidence="1">The sequence shown here is derived from an EMBL/GenBank/DDBJ whole genome shotgun (WGS) entry which is preliminary data.</text>
</comment>
<gene>
    <name evidence="1" type="ORF">Fmac_026131</name>
</gene>
<dbReference type="PANTHER" id="PTHR33144">
    <property type="entry name" value="OS10G0409366 PROTEIN-RELATED"/>
    <property type="match status" value="1"/>
</dbReference>
<evidence type="ECO:0000313" key="1">
    <source>
        <dbReference type="EMBL" id="KAL2321752.1"/>
    </source>
</evidence>
<name>A0ABD1LE27_9FABA</name>
<proteinExistence type="predicted"/>
<dbReference type="EMBL" id="JBGMDY010000009">
    <property type="protein sequence ID" value="KAL2321752.1"/>
    <property type="molecule type" value="Genomic_DNA"/>
</dbReference>
<organism evidence="1 2">
    <name type="scientific">Flemingia macrophylla</name>
    <dbReference type="NCBI Taxonomy" id="520843"/>
    <lineage>
        <taxon>Eukaryota</taxon>
        <taxon>Viridiplantae</taxon>
        <taxon>Streptophyta</taxon>
        <taxon>Embryophyta</taxon>
        <taxon>Tracheophyta</taxon>
        <taxon>Spermatophyta</taxon>
        <taxon>Magnoliopsida</taxon>
        <taxon>eudicotyledons</taxon>
        <taxon>Gunneridae</taxon>
        <taxon>Pentapetalae</taxon>
        <taxon>rosids</taxon>
        <taxon>fabids</taxon>
        <taxon>Fabales</taxon>
        <taxon>Fabaceae</taxon>
        <taxon>Papilionoideae</taxon>
        <taxon>50 kb inversion clade</taxon>
        <taxon>NPAAA clade</taxon>
        <taxon>indigoferoid/millettioid clade</taxon>
        <taxon>Phaseoleae</taxon>
        <taxon>Flemingia</taxon>
    </lineage>
</organism>
<dbReference type="Proteomes" id="UP001603857">
    <property type="component" value="Unassembled WGS sequence"/>
</dbReference>
<keyword evidence="2" id="KW-1185">Reference proteome</keyword>
<dbReference type="AlphaFoldDB" id="A0ABD1LE27"/>
<evidence type="ECO:0000313" key="2">
    <source>
        <dbReference type="Proteomes" id="UP001603857"/>
    </source>
</evidence>
<dbReference type="PANTHER" id="PTHR33144:SF45">
    <property type="entry name" value="TRANSPOSASE TNP1_EN_SPM-LIKE DOMAIN-CONTAINING PROTEIN"/>
    <property type="match status" value="1"/>
</dbReference>
<accession>A0ABD1LE27</accession>
<reference evidence="1 2" key="1">
    <citation type="submission" date="2024-08" db="EMBL/GenBank/DDBJ databases">
        <title>Insights into the chromosomal genome structure of Flemingia macrophylla.</title>
        <authorList>
            <person name="Ding Y."/>
            <person name="Zhao Y."/>
            <person name="Bi W."/>
            <person name="Wu M."/>
            <person name="Zhao G."/>
            <person name="Gong Y."/>
            <person name="Li W."/>
            <person name="Zhang P."/>
        </authorList>
    </citation>
    <scope>NUCLEOTIDE SEQUENCE [LARGE SCALE GENOMIC DNA]</scope>
    <source>
        <strain evidence="1">DYQJB</strain>
        <tissue evidence="1">Leaf</tissue>
    </source>
</reference>
<protein>
    <submittedName>
        <fullName evidence="1">Uncharacterized protein</fullName>
    </submittedName>
</protein>